<organism evidence="2 3">
    <name type="scientific">Roseisalinus antarcticus</name>
    <dbReference type="NCBI Taxonomy" id="254357"/>
    <lineage>
        <taxon>Bacteria</taxon>
        <taxon>Pseudomonadati</taxon>
        <taxon>Pseudomonadota</taxon>
        <taxon>Alphaproteobacteria</taxon>
        <taxon>Rhodobacterales</taxon>
        <taxon>Roseobacteraceae</taxon>
        <taxon>Roseisalinus</taxon>
    </lineage>
</organism>
<proteinExistence type="predicted"/>
<sequence length="118" mass="12551">MTPTPSLVRLPSLVHLPSLVRLYVRSCLIGFGAAAIFVVLILWADVANLRHLVMSAPGGWLAVGLLWIFNGIVFAGVQFGIAVMAMAEPPSDDSGPPEPVAERLAVPIRITEAPGRAR</sequence>
<gene>
    <name evidence="2" type="ORF">ROA7023_01910</name>
</gene>
<reference evidence="2 3" key="1">
    <citation type="submission" date="2017-03" db="EMBL/GenBank/DDBJ databases">
        <authorList>
            <person name="Afonso C.L."/>
            <person name="Miller P.J."/>
            <person name="Scott M.A."/>
            <person name="Spackman E."/>
            <person name="Goraichik I."/>
            <person name="Dimitrov K.M."/>
            <person name="Suarez D.L."/>
            <person name="Swayne D.E."/>
        </authorList>
    </citation>
    <scope>NUCLEOTIDE SEQUENCE [LARGE SCALE GENOMIC DNA]</scope>
    <source>
        <strain evidence="2 3">CECT 7023</strain>
    </source>
</reference>
<keyword evidence="1" id="KW-1133">Transmembrane helix</keyword>
<name>A0A1Y5SQT1_9RHOB</name>
<evidence type="ECO:0000313" key="2">
    <source>
        <dbReference type="EMBL" id="SLN46286.1"/>
    </source>
</evidence>
<feature type="transmembrane region" description="Helical" evidence="1">
    <location>
        <begin position="65"/>
        <end position="87"/>
    </location>
</feature>
<dbReference type="AlphaFoldDB" id="A0A1Y5SQT1"/>
<dbReference type="RefSeq" id="WP_085878771.1">
    <property type="nucleotide sequence ID" value="NZ_FWFZ01000008.1"/>
</dbReference>
<dbReference type="OrthoDB" id="8115457at2"/>
<evidence type="ECO:0000256" key="1">
    <source>
        <dbReference type="SAM" id="Phobius"/>
    </source>
</evidence>
<keyword evidence="3" id="KW-1185">Reference proteome</keyword>
<accession>A0A1Y5SQT1</accession>
<dbReference type="Proteomes" id="UP000193900">
    <property type="component" value="Unassembled WGS sequence"/>
</dbReference>
<keyword evidence="1" id="KW-0812">Transmembrane</keyword>
<feature type="transmembrane region" description="Helical" evidence="1">
    <location>
        <begin position="22"/>
        <end position="44"/>
    </location>
</feature>
<keyword evidence="1" id="KW-0472">Membrane</keyword>
<dbReference type="EMBL" id="FWFZ01000008">
    <property type="protein sequence ID" value="SLN46286.1"/>
    <property type="molecule type" value="Genomic_DNA"/>
</dbReference>
<evidence type="ECO:0000313" key="3">
    <source>
        <dbReference type="Proteomes" id="UP000193900"/>
    </source>
</evidence>
<protein>
    <submittedName>
        <fullName evidence="2">Uncharacterized protein</fullName>
    </submittedName>
</protein>